<dbReference type="Proteomes" id="UP000323886">
    <property type="component" value="Unassembled WGS sequence"/>
</dbReference>
<comment type="caution">
    <text evidence="2">The sequence shown here is derived from an EMBL/GenBank/DDBJ whole genome shotgun (WGS) entry which is preliminary data.</text>
</comment>
<reference evidence="2 3" key="1">
    <citation type="submission" date="2019-09" db="EMBL/GenBank/DDBJ databases">
        <title>Draft Whole-Genome sequence of Blastochloris sulfoviridis DSM 729.</title>
        <authorList>
            <person name="Meyer T.E."/>
            <person name="Kyndt J.A."/>
        </authorList>
    </citation>
    <scope>NUCLEOTIDE SEQUENCE [LARGE SCALE GENOMIC DNA]</scope>
    <source>
        <strain evidence="2 3">DSM 729</strain>
    </source>
</reference>
<gene>
    <name evidence="2" type="ORF">F1193_14305</name>
</gene>
<evidence type="ECO:0000256" key="1">
    <source>
        <dbReference type="SAM" id="SignalP"/>
    </source>
</evidence>
<dbReference type="EMBL" id="VWPL01000033">
    <property type="protein sequence ID" value="KAA5597301.1"/>
    <property type="molecule type" value="Genomic_DNA"/>
</dbReference>
<feature type="signal peptide" evidence="1">
    <location>
        <begin position="1"/>
        <end position="25"/>
    </location>
</feature>
<proteinExistence type="predicted"/>
<keyword evidence="3" id="KW-1185">Reference proteome</keyword>
<dbReference type="RefSeq" id="WP_150098477.1">
    <property type="nucleotide sequence ID" value="NZ_VWPL01000033.1"/>
</dbReference>
<evidence type="ECO:0000313" key="3">
    <source>
        <dbReference type="Proteomes" id="UP000323886"/>
    </source>
</evidence>
<evidence type="ECO:0000313" key="2">
    <source>
        <dbReference type="EMBL" id="KAA5597301.1"/>
    </source>
</evidence>
<name>A0A5M6HN77_9HYPH</name>
<protein>
    <recommendedName>
        <fullName evidence="4">ImmA/IrrE family metallo-endopeptidase</fullName>
    </recommendedName>
</protein>
<evidence type="ECO:0008006" key="4">
    <source>
        <dbReference type="Google" id="ProtNLM"/>
    </source>
</evidence>
<dbReference type="AlphaFoldDB" id="A0A5M6HN77"/>
<accession>A0A5M6HN77</accession>
<feature type="chain" id="PRO_5024418452" description="ImmA/IrrE family metallo-endopeptidase" evidence="1">
    <location>
        <begin position="26"/>
        <end position="288"/>
    </location>
</feature>
<dbReference type="OrthoDB" id="7956697at2"/>
<organism evidence="2 3">
    <name type="scientific">Blastochloris sulfoviridis</name>
    <dbReference type="NCBI Taxonomy" id="50712"/>
    <lineage>
        <taxon>Bacteria</taxon>
        <taxon>Pseudomonadati</taxon>
        <taxon>Pseudomonadota</taxon>
        <taxon>Alphaproteobacteria</taxon>
        <taxon>Hyphomicrobiales</taxon>
        <taxon>Blastochloridaceae</taxon>
        <taxon>Blastochloris</taxon>
    </lineage>
</organism>
<sequence>MKRRSFMSLLGAGALLALKTAAARAISPKMTLLTAPLELGGNWGGSAPRDAAAVIERMRAACLAGVPLLSDRQPEKLRVDDKADTNPAIWLQTDLPTTAWIIVIVGTRDWCNLAYQFGHELGHVLCNSWQADSIPLNPCRWIEEALVEAFSLRGLARLADEWERAPPFPNDAAYAGSIRTYRETILAGHRKFGQDQGIEDGFGAWFKSQKAVFAKRGGIDVARGAVPAMLSLFEDDAATVADMGALNRWPGRSGLSLRSYLSNWKKSCAELNAPGQLPVRIRSLLAGP</sequence>
<keyword evidence="1" id="KW-0732">Signal</keyword>